<evidence type="ECO:0000259" key="8">
    <source>
        <dbReference type="PROSITE" id="PS50975"/>
    </source>
</evidence>
<accession>F9UKW6</accession>
<dbReference type="InterPro" id="IPR054562">
    <property type="entry name" value="LysX/ArgX_preATP_grasp"/>
</dbReference>
<dbReference type="Gene3D" id="3.40.50.20">
    <property type="match status" value="1"/>
</dbReference>
<dbReference type="eggNOG" id="COG0189">
    <property type="taxonomic scope" value="Bacteria"/>
</dbReference>
<feature type="domain" description="ATP-grasp" evidence="8">
    <location>
        <begin position="94"/>
        <end position="276"/>
    </location>
</feature>
<dbReference type="GO" id="GO:0016879">
    <property type="term" value="F:ligase activity, forming carbon-nitrogen bonds"/>
    <property type="evidence" value="ECO:0007669"/>
    <property type="project" value="TreeGrafter"/>
</dbReference>
<evidence type="ECO:0000313" key="10">
    <source>
        <dbReference type="Proteomes" id="UP000000432"/>
    </source>
</evidence>
<dbReference type="EnsemblBacteria" id="CCC77981">
    <property type="protein sequence ID" value="CCC77981"/>
    <property type="gene ID" value="lp_0484"/>
</dbReference>
<dbReference type="STRING" id="220668.lp_0484"/>
<dbReference type="NCBIfam" id="TIGR00768">
    <property type="entry name" value="rimK_fam"/>
    <property type="match status" value="1"/>
</dbReference>
<keyword evidence="5 7" id="KW-0067">ATP-binding</keyword>
<organism evidence="9 10">
    <name type="scientific">Lactiplantibacillus plantarum (strain ATCC BAA-793 / NCIMB 8826 / WCFS1)</name>
    <name type="common">Lactobacillus plantarum</name>
    <dbReference type="NCBI Taxonomy" id="220668"/>
    <lineage>
        <taxon>Bacteria</taxon>
        <taxon>Bacillati</taxon>
        <taxon>Bacillota</taxon>
        <taxon>Bacilli</taxon>
        <taxon>Lactobacillales</taxon>
        <taxon>Lactobacillaceae</taxon>
        <taxon>Lactiplantibacillus</taxon>
    </lineage>
</organism>
<evidence type="ECO:0000256" key="2">
    <source>
        <dbReference type="ARBA" id="ARBA00001946"/>
    </source>
</evidence>
<dbReference type="Gene3D" id="3.30.1490.20">
    <property type="entry name" value="ATP-grasp fold, A domain"/>
    <property type="match status" value="1"/>
</dbReference>
<evidence type="ECO:0000256" key="4">
    <source>
        <dbReference type="ARBA" id="ARBA00022741"/>
    </source>
</evidence>
<dbReference type="PROSITE" id="PS50975">
    <property type="entry name" value="ATP_GRASP"/>
    <property type="match status" value="1"/>
</dbReference>
<dbReference type="RefSeq" id="WP_011101023.1">
    <property type="nucleotide sequence ID" value="NC_004567.2"/>
</dbReference>
<dbReference type="InterPro" id="IPR013651">
    <property type="entry name" value="ATP-grasp_RimK-type"/>
</dbReference>
<evidence type="ECO:0000256" key="1">
    <source>
        <dbReference type="ARBA" id="ARBA00001936"/>
    </source>
</evidence>
<evidence type="ECO:0000256" key="3">
    <source>
        <dbReference type="ARBA" id="ARBA00022723"/>
    </source>
</evidence>
<dbReference type="InterPro" id="IPR011761">
    <property type="entry name" value="ATP-grasp"/>
</dbReference>
<dbReference type="PANTHER" id="PTHR21621:SF0">
    <property type="entry name" value="BETA-CITRYLGLUTAMATE SYNTHASE B-RELATED"/>
    <property type="match status" value="1"/>
</dbReference>
<dbReference type="GO" id="GO:0005524">
    <property type="term" value="F:ATP binding"/>
    <property type="evidence" value="ECO:0007669"/>
    <property type="project" value="UniProtKB-UniRule"/>
</dbReference>
<gene>
    <name evidence="9" type="ordered locus">lp_0484</name>
</gene>
<dbReference type="PhylomeDB" id="F9UKW6"/>
<keyword evidence="3" id="KW-0479">Metal-binding</keyword>
<dbReference type="KEGG" id="lpl:lp_0484"/>
<dbReference type="Pfam" id="PF22626">
    <property type="entry name" value="LysX_preATP_grasp"/>
    <property type="match status" value="1"/>
</dbReference>
<protein>
    <submittedName>
        <fullName evidence="9">ATP-dependent carboxylate-amine/thiol ligase family protein</fullName>
    </submittedName>
</protein>
<sequence length="289" mass="33049">MPNQVLFCITKMRYEEKRIYHYLEESGLSIKIMLDSSNLDEVVAHNSDYCLCIVRVMSQHRAFRIAEYMEALGIPTLNSSRAIQICADKAIQALILANRDVIKQPHFSILRNYEDLSNFNGKMVVKPVSSSWGRGISLIENEDALTTWKISHQELDIQNQNLPYLIQEFIDKPNYDVRIVIINTKPVVAFKRVSANNWKTNTHLGATVVPIVIDDSINKIVTEIIKVVGPGIYGLDLMKNRQNEWIFCEINQNPEFAHSWKIHHVDVAEKIAQYVSSKVKVGQKNASTH</sequence>
<reference evidence="9 10" key="3">
    <citation type="journal article" date="2012" name="J. Bacteriol.">
        <title>Complete resequencing and reannotation of the Lactobacillus plantarum WCFS1 genome.</title>
        <authorList>
            <person name="Siezen R.J."/>
            <person name="Francke C."/>
            <person name="Renckens B."/>
            <person name="Boekhorst J."/>
            <person name="Wels M."/>
            <person name="Kleerebezem M."/>
            <person name="van Hijum S.A.F.T."/>
        </authorList>
    </citation>
    <scope>NUCLEOTIDE SEQUENCE [LARGE SCALE GENOMIC DNA]</scope>
    <source>
        <strain evidence="10">ATCC BAA-793 / NCIMB 8826 / WCFS1</strain>
    </source>
</reference>
<dbReference type="InterPro" id="IPR004666">
    <property type="entry name" value="Rp_bS6_RimK/Lys_biosynth_LsyX"/>
</dbReference>
<keyword evidence="4 7" id="KW-0547">Nucleotide-binding</keyword>
<dbReference type="HOGENOM" id="CLU_054353_2_1_9"/>
<dbReference type="OrthoDB" id="9786585at2"/>
<dbReference type="PANTHER" id="PTHR21621">
    <property type="entry name" value="RIBOSOMAL PROTEIN S6 MODIFICATION PROTEIN"/>
    <property type="match status" value="1"/>
</dbReference>
<keyword evidence="10" id="KW-1185">Reference proteome</keyword>
<dbReference type="Gene3D" id="3.30.470.20">
    <property type="entry name" value="ATP-grasp fold, B domain"/>
    <property type="match status" value="1"/>
</dbReference>
<dbReference type="EMBL" id="AL935263">
    <property type="protein sequence ID" value="CCC77981.1"/>
    <property type="molecule type" value="Genomic_DNA"/>
</dbReference>
<evidence type="ECO:0000256" key="6">
    <source>
        <dbReference type="ARBA" id="ARBA00023211"/>
    </source>
</evidence>
<dbReference type="GO" id="GO:0005737">
    <property type="term" value="C:cytoplasm"/>
    <property type="evidence" value="ECO:0007669"/>
    <property type="project" value="TreeGrafter"/>
</dbReference>
<dbReference type="GO" id="GO:0046872">
    <property type="term" value="F:metal ion binding"/>
    <property type="evidence" value="ECO:0007669"/>
    <property type="project" value="UniProtKB-KW"/>
</dbReference>
<dbReference type="InterPro" id="IPR016185">
    <property type="entry name" value="PreATP-grasp_dom_sf"/>
</dbReference>
<keyword evidence="6" id="KW-0464">Manganese</keyword>
<keyword evidence="9" id="KW-0436">Ligase</keyword>
<dbReference type="SUPFAM" id="SSF56059">
    <property type="entry name" value="Glutathione synthetase ATP-binding domain-like"/>
    <property type="match status" value="1"/>
</dbReference>
<evidence type="ECO:0000256" key="5">
    <source>
        <dbReference type="ARBA" id="ARBA00022840"/>
    </source>
</evidence>
<dbReference type="InterPro" id="IPR013815">
    <property type="entry name" value="ATP_grasp_subdomain_1"/>
</dbReference>
<proteinExistence type="predicted"/>
<dbReference type="AlphaFoldDB" id="F9UKW6"/>
<reference key="2">
    <citation type="submission" date="2011-06" db="EMBL/GenBank/DDBJ databases">
        <title>Complete resequencing and reannotation of the Lactobacillus plantarum WCFS1 genome.</title>
        <authorList>
            <person name="Siezen R.J."/>
            <person name="Francke C."/>
            <person name="Renckens B."/>
            <person name="Boekhorst J."/>
            <person name="Wels M."/>
            <person name="Kleerebezem M."/>
            <person name="van Hijum S.A.F.T."/>
        </authorList>
    </citation>
    <scope>NUCLEOTIDE SEQUENCE</scope>
    <source>
        <strain>WCFS1</strain>
    </source>
</reference>
<comment type="cofactor">
    <cofactor evidence="1">
        <name>Mn(2+)</name>
        <dbReference type="ChEBI" id="CHEBI:29035"/>
    </cofactor>
</comment>
<dbReference type="PATRIC" id="fig|220668.9.peg.398"/>
<comment type="cofactor">
    <cofactor evidence="2">
        <name>Mg(2+)</name>
        <dbReference type="ChEBI" id="CHEBI:18420"/>
    </cofactor>
</comment>
<reference evidence="9 10" key="1">
    <citation type="journal article" date="2003" name="Proc. Natl. Acad. Sci. U.S.A.">
        <title>Complete genome sequence of Lactobacillus plantarum WCFS1.</title>
        <authorList>
            <person name="Kleerebezem M."/>
            <person name="Boekhorst J."/>
            <person name="van Kranenburg R."/>
            <person name="Molenaar D."/>
            <person name="Kuipers O.P."/>
            <person name="Leer R."/>
            <person name="Tarchini R."/>
            <person name="Peters S.A."/>
            <person name="Sandbrink H.M."/>
            <person name="Fiers M.W."/>
            <person name="Stiekema W."/>
            <person name="Lankhorst R.M."/>
            <person name="Bron P.A."/>
            <person name="Hoffer S.M."/>
            <person name="Groot M.N."/>
            <person name="Kerkhoven R."/>
            <person name="de Vries M."/>
            <person name="Ursing B."/>
            <person name="de Vos W.M."/>
            <person name="Siezen R.J."/>
        </authorList>
    </citation>
    <scope>NUCLEOTIDE SEQUENCE [LARGE SCALE GENOMIC DNA]</scope>
    <source>
        <strain evidence="10">ATCC BAA-793 / NCIMB 8826 / WCFS1</strain>
    </source>
</reference>
<dbReference type="SUPFAM" id="SSF52440">
    <property type="entry name" value="PreATP-grasp domain"/>
    <property type="match status" value="1"/>
</dbReference>
<evidence type="ECO:0000313" key="9">
    <source>
        <dbReference type="EMBL" id="CCC77981.1"/>
    </source>
</evidence>
<name>F9UKW6_LACPL</name>
<dbReference type="Proteomes" id="UP000000432">
    <property type="component" value="Chromosome"/>
</dbReference>
<dbReference type="Pfam" id="PF08443">
    <property type="entry name" value="RimK"/>
    <property type="match status" value="1"/>
</dbReference>
<evidence type="ECO:0000256" key="7">
    <source>
        <dbReference type="PROSITE-ProRule" id="PRU00409"/>
    </source>
</evidence>